<keyword evidence="3 4" id="KW-0012">Acyltransferase</keyword>
<comment type="similarity">
    <text evidence="1 4">Belongs to the 1-acyl-sn-glycerol-3-phosphate acyltransferase family.</text>
</comment>
<gene>
    <name evidence="6" type="ORF">GGC33_00825</name>
</gene>
<dbReference type="NCBIfam" id="TIGR00530">
    <property type="entry name" value="AGP_acyltrn"/>
    <property type="match status" value="1"/>
</dbReference>
<evidence type="ECO:0000313" key="7">
    <source>
        <dbReference type="Proteomes" id="UP000437131"/>
    </source>
</evidence>
<comment type="domain">
    <text evidence="4">The HXXXXD motif is essential for acyltransferase activity and may constitute the binding site for the phosphate moiety of the glycerol-3-phosphate.</text>
</comment>
<evidence type="ECO:0000259" key="5">
    <source>
        <dbReference type="SMART" id="SM00563"/>
    </source>
</evidence>
<comment type="catalytic activity">
    <reaction evidence="4">
        <text>a 1-acyl-sn-glycero-3-phosphate + an acyl-CoA = a 1,2-diacyl-sn-glycero-3-phosphate + CoA</text>
        <dbReference type="Rhea" id="RHEA:19709"/>
        <dbReference type="ChEBI" id="CHEBI:57287"/>
        <dbReference type="ChEBI" id="CHEBI:57970"/>
        <dbReference type="ChEBI" id="CHEBI:58342"/>
        <dbReference type="ChEBI" id="CHEBI:58608"/>
        <dbReference type="EC" id="2.3.1.51"/>
    </reaction>
</comment>
<organism evidence="6 7">
    <name type="scientific">Cyanobacterium aponinum 0216</name>
    <dbReference type="NCBI Taxonomy" id="2676140"/>
    <lineage>
        <taxon>Bacteria</taxon>
        <taxon>Bacillati</taxon>
        <taxon>Cyanobacteriota</taxon>
        <taxon>Cyanophyceae</taxon>
        <taxon>Oscillatoriophycideae</taxon>
        <taxon>Chroococcales</taxon>
        <taxon>Geminocystaceae</taxon>
        <taxon>Cyanobacterium</taxon>
    </lineage>
</organism>
<dbReference type="Proteomes" id="UP000437131">
    <property type="component" value="Unassembled WGS sequence"/>
</dbReference>
<keyword evidence="4" id="KW-0594">Phospholipid biosynthesis</keyword>
<evidence type="ECO:0000313" key="6">
    <source>
        <dbReference type="EMBL" id="MTF37482.1"/>
    </source>
</evidence>
<accession>A0A844GR05</accession>
<feature type="domain" description="Phospholipid/glycerol acyltransferase" evidence="5">
    <location>
        <begin position="50"/>
        <end position="162"/>
    </location>
</feature>
<dbReference type="RefSeq" id="WP_155082407.1">
    <property type="nucleotide sequence ID" value="NZ_WMIA01000001.1"/>
</dbReference>
<keyword evidence="4" id="KW-0443">Lipid metabolism</keyword>
<comment type="caution">
    <text evidence="6">The sequence shown here is derived from an EMBL/GenBank/DDBJ whole genome shotgun (WGS) entry which is preliminary data.</text>
</comment>
<name>A0A844GR05_9CHRO</name>
<keyword evidence="4" id="KW-0444">Lipid biosynthesis</keyword>
<sequence>MSQDQTNSQIVKTKKTVYHLVNSFVVKPIFGTYFRGKVTGKEKVPLEGKLIIVSNHASVFDPPLLSAGIPRPVSYMAKQELFTEGFFGNLIKSLGAYPVNREGFDRKAIRQAVSRLEEGWATGIFIEGTRTPDGRIHNPKLGAALIAAKAQAPLLPVALCGTEKIVVKGQKLPKSVKVHLKIGDIISPPTSGKKENLETVTAQCASAINQLVDCFD</sequence>
<keyword evidence="4" id="KW-1208">Phospholipid metabolism</keyword>
<dbReference type="CDD" id="cd07989">
    <property type="entry name" value="LPLAT_AGPAT-like"/>
    <property type="match status" value="1"/>
</dbReference>
<dbReference type="AlphaFoldDB" id="A0A844GR05"/>
<evidence type="ECO:0000256" key="3">
    <source>
        <dbReference type="ARBA" id="ARBA00023315"/>
    </source>
</evidence>
<proteinExistence type="inferred from homology"/>
<keyword evidence="2 4" id="KW-0808">Transferase</keyword>
<evidence type="ECO:0000256" key="2">
    <source>
        <dbReference type="ARBA" id="ARBA00022679"/>
    </source>
</evidence>
<dbReference type="GO" id="GO:0016020">
    <property type="term" value="C:membrane"/>
    <property type="evidence" value="ECO:0007669"/>
    <property type="project" value="InterPro"/>
</dbReference>
<dbReference type="Pfam" id="PF01553">
    <property type="entry name" value="Acyltransferase"/>
    <property type="match status" value="1"/>
</dbReference>
<dbReference type="InterPro" id="IPR004552">
    <property type="entry name" value="AGP_acyltrans"/>
</dbReference>
<protein>
    <recommendedName>
        <fullName evidence="4">1-acyl-sn-glycerol-3-phosphate acyltransferase</fullName>
        <ecNumber evidence="4">2.3.1.51</ecNumber>
    </recommendedName>
</protein>
<dbReference type="EMBL" id="WMIA01000001">
    <property type="protein sequence ID" value="MTF37482.1"/>
    <property type="molecule type" value="Genomic_DNA"/>
</dbReference>
<reference evidence="6 7" key="1">
    <citation type="submission" date="2019-11" db="EMBL/GenBank/DDBJ databases">
        <title>Isolation of a new High Light Tolerant Cyanobacteria.</title>
        <authorList>
            <person name="Dobson Z."/>
            <person name="Vaughn N."/>
            <person name="Vaughn M."/>
            <person name="Fromme P."/>
            <person name="Mazor Y."/>
        </authorList>
    </citation>
    <scope>NUCLEOTIDE SEQUENCE [LARGE SCALE GENOMIC DNA]</scope>
    <source>
        <strain evidence="6 7">0216</strain>
    </source>
</reference>
<dbReference type="GO" id="GO:0003841">
    <property type="term" value="F:1-acylglycerol-3-phosphate O-acyltransferase activity"/>
    <property type="evidence" value="ECO:0007669"/>
    <property type="project" value="UniProtKB-UniRule"/>
</dbReference>
<dbReference type="PANTHER" id="PTHR10434:SF11">
    <property type="entry name" value="1-ACYL-SN-GLYCEROL-3-PHOSPHATE ACYLTRANSFERASE"/>
    <property type="match status" value="1"/>
</dbReference>
<dbReference type="SMART" id="SM00563">
    <property type="entry name" value="PlsC"/>
    <property type="match status" value="1"/>
</dbReference>
<dbReference type="GO" id="GO:0006654">
    <property type="term" value="P:phosphatidic acid biosynthetic process"/>
    <property type="evidence" value="ECO:0007669"/>
    <property type="project" value="TreeGrafter"/>
</dbReference>
<dbReference type="SUPFAM" id="SSF69593">
    <property type="entry name" value="Glycerol-3-phosphate (1)-acyltransferase"/>
    <property type="match status" value="1"/>
</dbReference>
<dbReference type="PANTHER" id="PTHR10434">
    <property type="entry name" value="1-ACYL-SN-GLYCEROL-3-PHOSPHATE ACYLTRANSFERASE"/>
    <property type="match status" value="1"/>
</dbReference>
<evidence type="ECO:0000256" key="4">
    <source>
        <dbReference type="RuleBase" id="RU361267"/>
    </source>
</evidence>
<dbReference type="InterPro" id="IPR002123">
    <property type="entry name" value="Plipid/glycerol_acylTrfase"/>
</dbReference>
<dbReference type="EC" id="2.3.1.51" evidence="4"/>
<evidence type="ECO:0000256" key="1">
    <source>
        <dbReference type="ARBA" id="ARBA00008655"/>
    </source>
</evidence>